<sequence length="106" mass="12169">MIARKERLTVIGHTSHRNPVMHAVAITRTTDRDGVRYTEPGFVRSLCEQTMNVIHPEQDAEAMLVFAHSKDRCRNCRRAMAASVRARREREADFVDSELFQKNAAE</sequence>
<dbReference type="EMBL" id="LR796996">
    <property type="protein sequence ID" value="CAB4180732.1"/>
    <property type="molecule type" value="Genomic_DNA"/>
</dbReference>
<dbReference type="EMBL" id="LR797505">
    <property type="protein sequence ID" value="CAB4221810.1"/>
    <property type="molecule type" value="Genomic_DNA"/>
</dbReference>
<gene>
    <name evidence="2" type="ORF">UFOVP1045_97</name>
    <name evidence="3" type="ORF">UFOVP1194_51</name>
    <name evidence="4" type="ORF">UFOVP1641_47</name>
    <name evidence="1" type="ORF">UFOVP466_50</name>
</gene>
<organism evidence="1">
    <name type="scientific">uncultured Caudovirales phage</name>
    <dbReference type="NCBI Taxonomy" id="2100421"/>
    <lineage>
        <taxon>Viruses</taxon>
        <taxon>Duplodnaviria</taxon>
        <taxon>Heunggongvirae</taxon>
        <taxon>Uroviricota</taxon>
        <taxon>Caudoviricetes</taxon>
        <taxon>Peduoviridae</taxon>
        <taxon>Maltschvirus</taxon>
        <taxon>Maltschvirus maltsch</taxon>
    </lineage>
</organism>
<evidence type="ECO:0000313" key="3">
    <source>
        <dbReference type="EMBL" id="CAB4190329.1"/>
    </source>
</evidence>
<evidence type="ECO:0000313" key="4">
    <source>
        <dbReference type="EMBL" id="CAB4221810.1"/>
    </source>
</evidence>
<evidence type="ECO:0000313" key="1">
    <source>
        <dbReference type="EMBL" id="CAB4144583.1"/>
    </source>
</evidence>
<accession>A0A6J5MGU2</accession>
<protein>
    <submittedName>
        <fullName evidence="1">Uncharacterized protein</fullName>
    </submittedName>
</protein>
<dbReference type="EMBL" id="LR796439">
    <property type="protein sequence ID" value="CAB4144583.1"/>
    <property type="molecule type" value="Genomic_DNA"/>
</dbReference>
<dbReference type="EMBL" id="LR797152">
    <property type="protein sequence ID" value="CAB4190329.1"/>
    <property type="molecule type" value="Genomic_DNA"/>
</dbReference>
<reference evidence="1" key="1">
    <citation type="submission" date="2020-04" db="EMBL/GenBank/DDBJ databases">
        <authorList>
            <person name="Chiriac C."/>
            <person name="Salcher M."/>
            <person name="Ghai R."/>
            <person name="Kavagutti S V."/>
        </authorList>
    </citation>
    <scope>NUCLEOTIDE SEQUENCE</scope>
</reference>
<name>A0A6J5MGU2_9CAUD</name>
<evidence type="ECO:0000313" key="2">
    <source>
        <dbReference type="EMBL" id="CAB4180732.1"/>
    </source>
</evidence>
<proteinExistence type="predicted"/>